<dbReference type="AlphaFoldDB" id="A0A1H3D0Q7"/>
<gene>
    <name evidence="9" type="ORF">SAMN05443545_106158</name>
</gene>
<dbReference type="InterPro" id="IPR035965">
    <property type="entry name" value="PAS-like_dom_sf"/>
</dbReference>
<dbReference type="Pfam" id="PF02518">
    <property type="entry name" value="HATPase_c"/>
    <property type="match status" value="1"/>
</dbReference>
<dbReference type="NCBIfam" id="TIGR00229">
    <property type="entry name" value="sensory_box"/>
    <property type="match status" value="1"/>
</dbReference>
<evidence type="ECO:0000256" key="1">
    <source>
        <dbReference type="ARBA" id="ARBA00000085"/>
    </source>
</evidence>
<dbReference type="Pfam" id="PF08447">
    <property type="entry name" value="PAS_3"/>
    <property type="match status" value="1"/>
</dbReference>
<evidence type="ECO:0000259" key="6">
    <source>
        <dbReference type="PROSITE" id="PS50110"/>
    </source>
</evidence>
<dbReference type="CDD" id="cd00130">
    <property type="entry name" value="PAS"/>
    <property type="match status" value="1"/>
</dbReference>
<reference evidence="9 10" key="1">
    <citation type="submission" date="2016-10" db="EMBL/GenBank/DDBJ databases">
        <authorList>
            <person name="de Groot N.N."/>
        </authorList>
    </citation>
    <scope>NUCLEOTIDE SEQUENCE [LARGE SCALE GENOMIC DNA]</scope>
    <source>
        <strain evidence="9 10">DSM 19219</strain>
    </source>
</reference>
<name>A0A1H3D0Q7_9GAMM</name>
<dbReference type="InterPro" id="IPR036890">
    <property type="entry name" value="HATPase_C_sf"/>
</dbReference>
<dbReference type="EC" id="2.7.13.3" evidence="2"/>
<dbReference type="SUPFAM" id="SSF55785">
    <property type="entry name" value="PYP-like sensor domain (PAS domain)"/>
    <property type="match status" value="1"/>
</dbReference>
<accession>A0A1H3D0Q7</accession>
<evidence type="ECO:0000259" key="8">
    <source>
        <dbReference type="PROSITE" id="PS50113"/>
    </source>
</evidence>
<evidence type="ECO:0000259" key="5">
    <source>
        <dbReference type="PROSITE" id="PS50109"/>
    </source>
</evidence>
<dbReference type="EMBL" id="FNNI01000006">
    <property type="protein sequence ID" value="SDX59955.1"/>
    <property type="molecule type" value="Genomic_DNA"/>
</dbReference>
<keyword evidence="3 4" id="KW-0597">Phosphoprotein</keyword>
<dbReference type="Gene3D" id="3.40.50.2300">
    <property type="match status" value="1"/>
</dbReference>
<dbReference type="InterPro" id="IPR013655">
    <property type="entry name" value="PAS_fold_3"/>
</dbReference>
<feature type="domain" description="PAC" evidence="8">
    <location>
        <begin position="93"/>
        <end position="145"/>
    </location>
</feature>
<dbReference type="InterPro" id="IPR011006">
    <property type="entry name" value="CheY-like_superfamily"/>
</dbReference>
<dbReference type="InterPro" id="IPR001610">
    <property type="entry name" value="PAC"/>
</dbReference>
<sequence length="527" mass="58405">MSPDHPTDTLREIASERHVESLLSNIPGMLYHCKLDANWTMQFVSAGCQSLTGYQPGDLIDNRRVSFIELIHPDERQRLEEEVYRAIAAQESYSCTYRLITAQGDEKWVWEQGNAVRSDDGEVLALEGYITDISQRVELEEQLRRAQRMESIGQLTGGVAHDFNNLLTVILGNAELLVEELADQPDLAELAGMLVSAAQRGADLTQSLLAYARRQPLEPQAIDVDETLRGMHALLRRTLGEHIQVELITDSDGWQAMVDPSQLENALLNLCLNARDAMPQGGNLVIETTLTHLDQDYADHHIEVESGSYILVAVSDTGEGIGAEHLDRVFEPFFTTKSAGQGTGLGLSMIYGFVKQSRGHVSIYSEPGQGTTVKIYLPLADSEVASPSETTDSHGVLGRGETILVVEDDDLVRRYACQQLTSLGYVVIEAIQGSEALEYIREHDDIDLLFTDIVMPGGLNGKELADRARTIRPQLKVLYTSGYTENAIVHHGRLDPGVLLLSKPYRYRELARTVRRALDETPIPSLS</sequence>
<keyword evidence="10" id="KW-1185">Reference proteome</keyword>
<dbReference type="STRING" id="574349.SAMN05443545_106158"/>
<dbReference type="SMART" id="SM00387">
    <property type="entry name" value="HATPase_c"/>
    <property type="match status" value="1"/>
</dbReference>
<dbReference type="GO" id="GO:0000155">
    <property type="term" value="F:phosphorelay sensor kinase activity"/>
    <property type="evidence" value="ECO:0007669"/>
    <property type="project" value="InterPro"/>
</dbReference>
<dbReference type="CDD" id="cd00082">
    <property type="entry name" value="HisKA"/>
    <property type="match status" value="1"/>
</dbReference>
<dbReference type="SUPFAM" id="SSF55874">
    <property type="entry name" value="ATPase domain of HSP90 chaperone/DNA topoisomerase II/histidine kinase"/>
    <property type="match status" value="1"/>
</dbReference>
<dbReference type="PANTHER" id="PTHR43065:SF49">
    <property type="entry name" value="HISTIDINE KINASE"/>
    <property type="match status" value="1"/>
</dbReference>
<dbReference type="PROSITE" id="PS50110">
    <property type="entry name" value="RESPONSE_REGULATORY"/>
    <property type="match status" value="1"/>
</dbReference>
<dbReference type="Gene3D" id="3.30.450.20">
    <property type="entry name" value="PAS domain"/>
    <property type="match status" value="1"/>
</dbReference>
<dbReference type="Gene3D" id="1.10.287.130">
    <property type="match status" value="1"/>
</dbReference>
<dbReference type="PANTHER" id="PTHR43065">
    <property type="entry name" value="SENSOR HISTIDINE KINASE"/>
    <property type="match status" value="1"/>
</dbReference>
<dbReference type="PROSITE" id="PS50109">
    <property type="entry name" value="HIS_KIN"/>
    <property type="match status" value="1"/>
</dbReference>
<evidence type="ECO:0000256" key="3">
    <source>
        <dbReference type="ARBA" id="ARBA00022553"/>
    </source>
</evidence>
<proteinExistence type="predicted"/>
<dbReference type="SUPFAM" id="SSF47384">
    <property type="entry name" value="Homodimeric domain of signal transducing histidine kinase"/>
    <property type="match status" value="1"/>
</dbReference>
<feature type="domain" description="Histidine kinase" evidence="5">
    <location>
        <begin position="158"/>
        <end position="381"/>
    </location>
</feature>
<dbReference type="Pfam" id="PF00512">
    <property type="entry name" value="HisKA"/>
    <property type="match status" value="1"/>
</dbReference>
<dbReference type="InterPro" id="IPR003594">
    <property type="entry name" value="HATPase_dom"/>
</dbReference>
<organism evidence="9 10">
    <name type="scientific">Aidingimonas halophila</name>
    <dbReference type="NCBI Taxonomy" id="574349"/>
    <lineage>
        <taxon>Bacteria</taxon>
        <taxon>Pseudomonadati</taxon>
        <taxon>Pseudomonadota</taxon>
        <taxon>Gammaproteobacteria</taxon>
        <taxon>Oceanospirillales</taxon>
        <taxon>Halomonadaceae</taxon>
        <taxon>Aidingimonas</taxon>
    </lineage>
</organism>
<dbReference type="InterPro" id="IPR036097">
    <property type="entry name" value="HisK_dim/P_sf"/>
</dbReference>
<feature type="domain" description="PAS" evidence="7">
    <location>
        <begin position="15"/>
        <end position="90"/>
    </location>
</feature>
<evidence type="ECO:0000313" key="10">
    <source>
        <dbReference type="Proteomes" id="UP000198500"/>
    </source>
</evidence>
<dbReference type="InterPro" id="IPR001789">
    <property type="entry name" value="Sig_transdc_resp-reg_receiver"/>
</dbReference>
<comment type="catalytic activity">
    <reaction evidence="1">
        <text>ATP + protein L-histidine = ADP + protein N-phospho-L-histidine.</text>
        <dbReference type="EC" id="2.7.13.3"/>
    </reaction>
</comment>
<dbReference type="InterPro" id="IPR003661">
    <property type="entry name" value="HisK_dim/P_dom"/>
</dbReference>
<dbReference type="SMART" id="SM00086">
    <property type="entry name" value="PAC"/>
    <property type="match status" value="1"/>
</dbReference>
<dbReference type="InterPro" id="IPR000014">
    <property type="entry name" value="PAS"/>
</dbReference>
<evidence type="ECO:0000256" key="4">
    <source>
        <dbReference type="PROSITE-ProRule" id="PRU00169"/>
    </source>
</evidence>
<evidence type="ECO:0000313" key="9">
    <source>
        <dbReference type="EMBL" id="SDX59955.1"/>
    </source>
</evidence>
<dbReference type="Proteomes" id="UP000198500">
    <property type="component" value="Unassembled WGS sequence"/>
</dbReference>
<dbReference type="Gene3D" id="3.30.565.10">
    <property type="entry name" value="Histidine kinase-like ATPase, C-terminal domain"/>
    <property type="match status" value="1"/>
</dbReference>
<feature type="modified residue" description="4-aspartylphosphate" evidence="4">
    <location>
        <position position="452"/>
    </location>
</feature>
<dbReference type="CDD" id="cd18161">
    <property type="entry name" value="REC_hyHK_blue-like"/>
    <property type="match status" value="1"/>
</dbReference>
<feature type="domain" description="Response regulatory" evidence="6">
    <location>
        <begin position="402"/>
        <end position="518"/>
    </location>
</feature>
<dbReference type="PRINTS" id="PR00344">
    <property type="entry name" value="BCTRLSENSOR"/>
</dbReference>
<evidence type="ECO:0000256" key="2">
    <source>
        <dbReference type="ARBA" id="ARBA00012438"/>
    </source>
</evidence>
<dbReference type="PROSITE" id="PS50113">
    <property type="entry name" value="PAC"/>
    <property type="match status" value="1"/>
</dbReference>
<dbReference type="OrthoDB" id="9772100at2"/>
<dbReference type="PROSITE" id="PS50112">
    <property type="entry name" value="PAS"/>
    <property type="match status" value="1"/>
</dbReference>
<dbReference type="InterPro" id="IPR005467">
    <property type="entry name" value="His_kinase_dom"/>
</dbReference>
<dbReference type="SUPFAM" id="SSF52172">
    <property type="entry name" value="CheY-like"/>
    <property type="match status" value="1"/>
</dbReference>
<protein>
    <recommendedName>
        <fullName evidence="2">histidine kinase</fullName>
        <ecNumber evidence="2">2.7.13.3</ecNumber>
    </recommendedName>
</protein>
<dbReference type="RefSeq" id="WP_092570286.1">
    <property type="nucleotide sequence ID" value="NZ_BMXH01000005.1"/>
</dbReference>
<dbReference type="SMART" id="SM00448">
    <property type="entry name" value="REC"/>
    <property type="match status" value="1"/>
</dbReference>
<dbReference type="SMART" id="SM00388">
    <property type="entry name" value="HisKA"/>
    <property type="match status" value="1"/>
</dbReference>
<dbReference type="InterPro" id="IPR004358">
    <property type="entry name" value="Sig_transdc_His_kin-like_C"/>
</dbReference>
<evidence type="ECO:0000259" key="7">
    <source>
        <dbReference type="PROSITE" id="PS50112"/>
    </source>
</evidence>
<dbReference type="InterPro" id="IPR000700">
    <property type="entry name" value="PAS-assoc_C"/>
</dbReference>
<dbReference type="Pfam" id="PF00072">
    <property type="entry name" value="Response_reg"/>
    <property type="match status" value="1"/>
</dbReference>
<dbReference type="SMART" id="SM00091">
    <property type="entry name" value="PAS"/>
    <property type="match status" value="1"/>
</dbReference>